<feature type="transmembrane region" description="Helical" evidence="7">
    <location>
        <begin position="73"/>
        <end position="95"/>
    </location>
</feature>
<dbReference type="InterPro" id="IPR035906">
    <property type="entry name" value="MetI-like_sf"/>
</dbReference>
<evidence type="ECO:0000256" key="3">
    <source>
        <dbReference type="ARBA" id="ARBA00022475"/>
    </source>
</evidence>
<evidence type="ECO:0000256" key="5">
    <source>
        <dbReference type="ARBA" id="ARBA00022989"/>
    </source>
</evidence>
<dbReference type="PROSITE" id="PS50928">
    <property type="entry name" value="ABC_TM1"/>
    <property type="match status" value="1"/>
</dbReference>
<evidence type="ECO:0000256" key="7">
    <source>
        <dbReference type="RuleBase" id="RU363032"/>
    </source>
</evidence>
<reference evidence="9 10" key="1">
    <citation type="submission" date="2019-01" db="EMBL/GenBank/DDBJ databases">
        <title>Complete genome sequence of Cohnella hallensis HS21 isolated from Korean fir (Abies koreana) rhizospheric soil.</title>
        <authorList>
            <person name="Jiang L."/>
            <person name="Kang S.W."/>
            <person name="Kim S."/>
            <person name="Jung J."/>
            <person name="Kim C.Y."/>
            <person name="Kim D.H."/>
            <person name="Kim S.W."/>
            <person name="Lee J."/>
        </authorList>
    </citation>
    <scope>NUCLEOTIDE SEQUENCE [LARGE SCALE GENOMIC DNA]</scope>
    <source>
        <strain evidence="9 10">HS21</strain>
    </source>
</reference>
<dbReference type="EMBL" id="AP019400">
    <property type="protein sequence ID" value="BBI35526.1"/>
    <property type="molecule type" value="Genomic_DNA"/>
</dbReference>
<feature type="transmembrane region" description="Helical" evidence="7">
    <location>
        <begin position="203"/>
        <end position="229"/>
    </location>
</feature>
<evidence type="ECO:0000256" key="4">
    <source>
        <dbReference type="ARBA" id="ARBA00022692"/>
    </source>
</evidence>
<comment type="similarity">
    <text evidence="7">Belongs to the binding-protein-dependent transport system permease family.</text>
</comment>
<feature type="transmembrane region" description="Helical" evidence="7">
    <location>
        <begin position="249"/>
        <end position="280"/>
    </location>
</feature>
<keyword evidence="3" id="KW-1003">Cell membrane</keyword>
<evidence type="ECO:0000256" key="2">
    <source>
        <dbReference type="ARBA" id="ARBA00022448"/>
    </source>
</evidence>
<organism evidence="9 10">
    <name type="scientific">Cohnella abietis</name>
    <dbReference type="NCBI Taxonomy" id="2507935"/>
    <lineage>
        <taxon>Bacteria</taxon>
        <taxon>Bacillati</taxon>
        <taxon>Bacillota</taxon>
        <taxon>Bacilli</taxon>
        <taxon>Bacillales</taxon>
        <taxon>Paenibacillaceae</taxon>
        <taxon>Cohnella</taxon>
    </lineage>
</organism>
<dbReference type="RefSeq" id="WP_130614273.1">
    <property type="nucleotide sequence ID" value="NZ_AP019400.1"/>
</dbReference>
<dbReference type="InterPro" id="IPR051393">
    <property type="entry name" value="ABC_transporter_permease"/>
</dbReference>
<evidence type="ECO:0000259" key="8">
    <source>
        <dbReference type="PROSITE" id="PS50928"/>
    </source>
</evidence>
<dbReference type="SUPFAM" id="SSF161098">
    <property type="entry name" value="MetI-like"/>
    <property type="match status" value="1"/>
</dbReference>
<dbReference type="OrthoDB" id="5174895at2"/>
<feature type="transmembrane region" description="Helical" evidence="7">
    <location>
        <begin position="107"/>
        <end position="127"/>
    </location>
</feature>
<dbReference type="SUPFAM" id="SSF160964">
    <property type="entry name" value="MalF N-terminal region-like"/>
    <property type="match status" value="1"/>
</dbReference>
<evidence type="ECO:0000256" key="6">
    <source>
        <dbReference type="ARBA" id="ARBA00023136"/>
    </source>
</evidence>
<feature type="transmembrane region" description="Helical" evidence="7">
    <location>
        <begin position="164"/>
        <end position="182"/>
    </location>
</feature>
<name>A0A3T1DBL6_9BACL</name>
<dbReference type="PANTHER" id="PTHR30193">
    <property type="entry name" value="ABC TRANSPORTER PERMEASE PROTEIN"/>
    <property type="match status" value="1"/>
</dbReference>
<gene>
    <name evidence="9" type="primary">msmF_6</name>
    <name evidence="9" type="ORF">KCTCHS21_49250</name>
</gene>
<keyword evidence="10" id="KW-1185">Reference proteome</keyword>
<dbReference type="Proteomes" id="UP000289856">
    <property type="component" value="Chromosome"/>
</dbReference>
<dbReference type="Pfam" id="PF00528">
    <property type="entry name" value="BPD_transp_1"/>
    <property type="match status" value="1"/>
</dbReference>
<dbReference type="PANTHER" id="PTHR30193:SF37">
    <property type="entry name" value="INNER MEMBRANE ABC TRANSPORTER PERMEASE PROTEIN YCJO"/>
    <property type="match status" value="1"/>
</dbReference>
<feature type="transmembrane region" description="Helical" evidence="7">
    <location>
        <begin position="12"/>
        <end position="37"/>
    </location>
</feature>
<evidence type="ECO:0000256" key="1">
    <source>
        <dbReference type="ARBA" id="ARBA00004651"/>
    </source>
</evidence>
<proteinExistence type="inferred from homology"/>
<dbReference type="CDD" id="cd06261">
    <property type="entry name" value="TM_PBP2"/>
    <property type="match status" value="1"/>
</dbReference>
<keyword evidence="5 7" id="KW-1133">Transmembrane helix</keyword>
<dbReference type="GO" id="GO:0005886">
    <property type="term" value="C:plasma membrane"/>
    <property type="evidence" value="ECO:0007669"/>
    <property type="project" value="UniProtKB-SubCell"/>
</dbReference>
<keyword evidence="4 7" id="KW-0812">Transmembrane</keyword>
<evidence type="ECO:0000313" key="10">
    <source>
        <dbReference type="Proteomes" id="UP000289856"/>
    </source>
</evidence>
<protein>
    <submittedName>
        <fullName evidence="9">Sugar ABC transporter permease</fullName>
    </submittedName>
</protein>
<sequence>MSKKTSSLYSYTLTYPALAIYSVFFVLPVVAGIFMAFTDWQSSQILNPSFNGLENFRIIFHDERFIKSLTNTLWFASITMILKVVFGLPLALALVKPLITRGYLRTIFFFPAVLSAVIIGIMFSSLFQMDSVVDQFLQFFGIHTGVNWLGQGDTAMAVVMLTDVWQWTGLTMIIFLAGLQGIPNDYYEASRIDGASAFQQFRLITLPLLASSFTIVFTLSLIGGLKVFANVYVLTNGGPGFSTQVLSTYIYQAFGSGLLGLSSAMGLVLTILVTLLTLLLNGYLRRKELEM</sequence>
<keyword evidence="6 7" id="KW-0472">Membrane</keyword>
<comment type="subcellular location">
    <subcellularLocation>
        <location evidence="1 7">Cell membrane</location>
        <topology evidence="1 7">Multi-pass membrane protein</topology>
    </subcellularLocation>
</comment>
<dbReference type="GO" id="GO:0055085">
    <property type="term" value="P:transmembrane transport"/>
    <property type="evidence" value="ECO:0007669"/>
    <property type="project" value="InterPro"/>
</dbReference>
<dbReference type="Gene3D" id="1.10.3720.10">
    <property type="entry name" value="MetI-like"/>
    <property type="match status" value="1"/>
</dbReference>
<dbReference type="AlphaFoldDB" id="A0A3T1DBL6"/>
<evidence type="ECO:0000313" key="9">
    <source>
        <dbReference type="EMBL" id="BBI35526.1"/>
    </source>
</evidence>
<dbReference type="InterPro" id="IPR000515">
    <property type="entry name" value="MetI-like"/>
</dbReference>
<dbReference type="KEGG" id="cohn:KCTCHS21_49250"/>
<feature type="domain" description="ABC transmembrane type-1" evidence="8">
    <location>
        <begin position="69"/>
        <end position="280"/>
    </location>
</feature>
<keyword evidence="2 7" id="KW-0813">Transport</keyword>
<accession>A0A3T1DBL6</accession>